<accession>A0A9P8QET6</accession>
<proteinExistence type="predicted"/>
<keyword evidence="2" id="KW-1185">Reference proteome</keyword>
<dbReference type="AlphaFoldDB" id="A0A9P8QET6"/>
<name>A0A9P8QET6_9HYPO</name>
<reference evidence="1" key="1">
    <citation type="submission" date="2021-08" db="EMBL/GenBank/DDBJ databases">
        <title>Chromosome-Level Trichoderma cornu-damae using Hi-C Data.</title>
        <authorList>
            <person name="Kim C.S."/>
        </authorList>
    </citation>
    <scope>NUCLEOTIDE SEQUENCE</scope>
    <source>
        <strain evidence="1">KA19-0412C</strain>
    </source>
</reference>
<gene>
    <name evidence="1" type="ORF">Trco_007882</name>
</gene>
<evidence type="ECO:0000313" key="1">
    <source>
        <dbReference type="EMBL" id="KAH6604436.1"/>
    </source>
</evidence>
<evidence type="ECO:0000313" key="2">
    <source>
        <dbReference type="Proteomes" id="UP000827724"/>
    </source>
</evidence>
<sequence>MATWFADPAESVYNASKAALRVLSSGLAYGARLLGIKHLLACRTWQIPHSIAEAGWKLQDVKWEPRHRRLYLGILSRFAQVIYDVVASSGGSQGQRNAFIPALGGREAI</sequence>
<organism evidence="1 2">
    <name type="scientific">Trichoderma cornu-damae</name>
    <dbReference type="NCBI Taxonomy" id="654480"/>
    <lineage>
        <taxon>Eukaryota</taxon>
        <taxon>Fungi</taxon>
        <taxon>Dikarya</taxon>
        <taxon>Ascomycota</taxon>
        <taxon>Pezizomycotina</taxon>
        <taxon>Sordariomycetes</taxon>
        <taxon>Hypocreomycetidae</taxon>
        <taxon>Hypocreales</taxon>
        <taxon>Hypocreaceae</taxon>
        <taxon>Trichoderma</taxon>
    </lineage>
</organism>
<dbReference type="OrthoDB" id="1274115at2759"/>
<dbReference type="Proteomes" id="UP000827724">
    <property type="component" value="Unassembled WGS sequence"/>
</dbReference>
<comment type="caution">
    <text evidence="1">The sequence shown here is derived from an EMBL/GenBank/DDBJ whole genome shotgun (WGS) entry which is preliminary data.</text>
</comment>
<dbReference type="EMBL" id="JAIWOZ010000006">
    <property type="protein sequence ID" value="KAH6604436.1"/>
    <property type="molecule type" value="Genomic_DNA"/>
</dbReference>
<protein>
    <submittedName>
        <fullName evidence="1">Short-chain dehydrogenase reductase sdr</fullName>
    </submittedName>
</protein>